<reference evidence="2 3" key="1">
    <citation type="submission" date="2017-02" db="EMBL/GenBank/DDBJ databases">
        <title>Genomes of Trichoderma spp. with biocontrol activity.</title>
        <authorList>
            <person name="Gardiner D."/>
            <person name="Kazan K."/>
            <person name="Vos C."/>
            <person name="Harvey P."/>
        </authorList>
    </citation>
    <scope>NUCLEOTIDE SEQUENCE [LARGE SCALE GENOMIC DNA]</scope>
    <source>
        <strain evidence="2 3">Tr1</strain>
    </source>
</reference>
<gene>
    <name evidence="2" type="ORF">THARTR1_05591</name>
</gene>
<dbReference type="AlphaFoldDB" id="A0A2K0U9D2"/>
<proteinExistence type="predicted"/>
<evidence type="ECO:0000313" key="3">
    <source>
        <dbReference type="Proteomes" id="UP000236290"/>
    </source>
</evidence>
<evidence type="ECO:0000256" key="1">
    <source>
        <dbReference type="SAM" id="MobiDB-lite"/>
    </source>
</evidence>
<sequence length="450" mass="51739">MPTNMPTAANQNGENFHLTDLSFEQNAIQNCHSYGNNQELVNSGQVSISQGPNTRARKRHRVKDEEEDELASPMKYTRMSTSATPRVANWEACTLCQLFKSDPESLYDLLDGNRAEIQRQRIKIKSLEAELKQERESHEAELKQEKKSHEENRRIRDNRIKTLTFEMEQLIVQSMEDFGTKKVSDNAIKSMWGRLSYKIKNTVSNYFTEWPQEETISINGIEYHRPAESTSADRILAVRDSLKRRQLWGHLYCNIFAAVSRYHLGNIGGSMARLTAQLDVNKLPSPEYLQMISKIKSALDPDLEQWSDPQSHTKRVEMIQNTIVHFKEIIADKKLHEFEDDLKTIFSDAWDIYTAMMTSKAIFIMQWPQNDNGEVNDYPYDPETMELSDIVDPSDAPEHTVGVIESPVLWKIGNGDGENFDSARVLCKHCVFQWEDGNESSTSTWDESSS</sequence>
<name>A0A2K0U9D2_TRIHA</name>
<protein>
    <submittedName>
        <fullName evidence="2">Uncharacterized protein</fullName>
    </submittedName>
</protein>
<comment type="caution">
    <text evidence="2">The sequence shown here is derived from an EMBL/GenBank/DDBJ whole genome shotgun (WGS) entry which is preliminary data.</text>
</comment>
<feature type="region of interest" description="Disordered" evidence="1">
    <location>
        <begin position="134"/>
        <end position="155"/>
    </location>
</feature>
<dbReference type="EMBL" id="MTYI01000063">
    <property type="protein sequence ID" value="PNP54384.1"/>
    <property type="molecule type" value="Genomic_DNA"/>
</dbReference>
<evidence type="ECO:0000313" key="2">
    <source>
        <dbReference type="EMBL" id="PNP54384.1"/>
    </source>
</evidence>
<accession>A0A2K0U9D2</accession>
<dbReference type="Proteomes" id="UP000236290">
    <property type="component" value="Unassembled WGS sequence"/>
</dbReference>
<organism evidence="2 3">
    <name type="scientific">Trichoderma harzianum</name>
    <name type="common">Hypocrea lixii</name>
    <dbReference type="NCBI Taxonomy" id="5544"/>
    <lineage>
        <taxon>Eukaryota</taxon>
        <taxon>Fungi</taxon>
        <taxon>Dikarya</taxon>
        <taxon>Ascomycota</taxon>
        <taxon>Pezizomycotina</taxon>
        <taxon>Sordariomycetes</taxon>
        <taxon>Hypocreomycetidae</taxon>
        <taxon>Hypocreales</taxon>
        <taxon>Hypocreaceae</taxon>
        <taxon>Trichoderma</taxon>
    </lineage>
</organism>
<dbReference type="OrthoDB" id="5213630at2759"/>